<dbReference type="InterPro" id="IPR057191">
    <property type="entry name" value="DUF7869"/>
</dbReference>
<gene>
    <name evidence="3" type="ORF">HOLleu_02509</name>
</gene>
<evidence type="ECO:0000313" key="3">
    <source>
        <dbReference type="EMBL" id="KAJ8049665.1"/>
    </source>
</evidence>
<evidence type="ECO:0000313" key="4">
    <source>
        <dbReference type="Proteomes" id="UP001152320"/>
    </source>
</evidence>
<reference evidence="3" key="1">
    <citation type="submission" date="2021-10" db="EMBL/GenBank/DDBJ databases">
        <title>Tropical sea cucumber genome reveals ecological adaptation and Cuvierian tubules defense mechanism.</title>
        <authorList>
            <person name="Chen T."/>
        </authorList>
    </citation>
    <scope>NUCLEOTIDE SEQUENCE</scope>
    <source>
        <strain evidence="3">Nanhai2018</strain>
        <tissue evidence="3">Muscle</tissue>
    </source>
</reference>
<dbReference type="AlphaFoldDB" id="A0A9Q1HKX4"/>
<dbReference type="EMBL" id="JAIZAY010000001">
    <property type="protein sequence ID" value="KAJ8049665.1"/>
    <property type="molecule type" value="Genomic_DNA"/>
</dbReference>
<keyword evidence="4" id="KW-1185">Reference proteome</keyword>
<protein>
    <submittedName>
        <fullName evidence="3">Nipped-B-like protein</fullName>
    </submittedName>
</protein>
<dbReference type="OrthoDB" id="6051974at2759"/>
<feature type="region of interest" description="Disordered" evidence="1">
    <location>
        <begin position="33"/>
        <end position="64"/>
    </location>
</feature>
<organism evidence="3 4">
    <name type="scientific">Holothuria leucospilota</name>
    <name type="common">Black long sea cucumber</name>
    <name type="synonym">Mertensiothuria leucospilota</name>
    <dbReference type="NCBI Taxonomy" id="206669"/>
    <lineage>
        <taxon>Eukaryota</taxon>
        <taxon>Metazoa</taxon>
        <taxon>Echinodermata</taxon>
        <taxon>Eleutherozoa</taxon>
        <taxon>Echinozoa</taxon>
        <taxon>Holothuroidea</taxon>
        <taxon>Aspidochirotacea</taxon>
        <taxon>Aspidochirotida</taxon>
        <taxon>Holothuriidae</taxon>
        <taxon>Holothuria</taxon>
    </lineage>
</organism>
<dbReference type="PANTHER" id="PTHR33153:SF3">
    <property type="entry name" value="TRAFFICKING PROTEIN PARTICLE COMPLEX SUBUNIT 11 DOMAIN-CONTAINING PROTEIN"/>
    <property type="match status" value="1"/>
</dbReference>
<comment type="caution">
    <text evidence="3">The sequence shown here is derived from an EMBL/GenBank/DDBJ whole genome shotgun (WGS) entry which is preliminary data.</text>
</comment>
<proteinExistence type="predicted"/>
<name>A0A9Q1HKX4_HOLLE</name>
<dbReference type="PANTHER" id="PTHR33153">
    <property type="entry name" value="MYND-TYPE DOMAIN-CONTAINING PROTEIN"/>
    <property type="match status" value="1"/>
</dbReference>
<accession>A0A9Q1HKX4</accession>
<feature type="domain" description="DUF7869" evidence="2">
    <location>
        <begin position="345"/>
        <end position="536"/>
    </location>
</feature>
<evidence type="ECO:0000256" key="1">
    <source>
        <dbReference type="SAM" id="MobiDB-lite"/>
    </source>
</evidence>
<sequence>MTNGVESDRDNSCEDKLDDYDYEDNFHLYFSGSESELDSDNENEICSSSNEKRSSTFLSKKRKLQQDNPMKPISKLAEKCCEANKCMGPITESDIVYCQQQMKNKNESGQKQFILSEISKHTKAVTNRGNTEYEHHFIISGNFVCPKAWCIAHSVSEWRFQQCLKLFKSGVVNIQHGNKGHQRKRCKTVVALAWMTNLFKTIGDYMPHKPVVHLPHDWTKRSVYDRMVKELRERGDITDSISYSHFTRIWSRYLGKFIIPNSTDFTKCTVCTRLKETFDKVTYENERKKIAHLKTTHDKLVEAERRSYQDAREKARRNPREMTCLIIDGMDQSKTDVPHLLVKDKDTSHLARLPVHLTGVLVHTASPEGKLPLIFHDVKQIPHDSNLTIHCITEALIAAQDYLGKVLFLQMDNCFRENKNKFVLSYAALLVERDIFEEVYVHFLPVGHTHEDVDQMFSCVAQHRRHTNVYTLEDLAKEAAKSFTPNIDVQPVITVQDVKALLSQHLYGQFANHSRPLWFRFRKVDKRCYMHFKKWECEMWKPESCEEYPHGYLVLKDVPELHQQVEWVVPNLERLDVEKLTKELPEAYRHRLPSAAQHWWAKFISDLSSTYEVPPDKITWNLMQLAPRSTSEMCASIDPMAIEELENIIADECPDVQIGNQGRVYRSKVTLVDNYISVSNGDLVAVHLEDKTGRPFVAKVLERTGDRISVHWMRGSWTGQWQMWMNGVGKRAKPYTSEVPVSSLIMWNFSLTNKQRLKKNTVESLKSKYLELDGR</sequence>
<evidence type="ECO:0000259" key="2">
    <source>
        <dbReference type="Pfam" id="PF25273"/>
    </source>
</evidence>
<dbReference type="Pfam" id="PF25273">
    <property type="entry name" value="DUF7869"/>
    <property type="match status" value="1"/>
</dbReference>
<dbReference type="Proteomes" id="UP001152320">
    <property type="component" value="Chromosome 1"/>
</dbReference>